<feature type="transmembrane region" description="Helical" evidence="6">
    <location>
        <begin position="103"/>
        <end position="125"/>
    </location>
</feature>
<protein>
    <submittedName>
        <fullName evidence="7">Ribose transport system permease protein RbsC</fullName>
    </submittedName>
</protein>
<feature type="transmembrane region" description="Helical" evidence="6">
    <location>
        <begin position="176"/>
        <end position="201"/>
    </location>
</feature>
<feature type="transmembrane region" description="Helical" evidence="6">
    <location>
        <begin position="232"/>
        <end position="255"/>
    </location>
</feature>
<keyword evidence="4 6" id="KW-1133">Transmembrane helix</keyword>
<accession>A0A1V5SRJ2</accession>
<feature type="transmembrane region" description="Helical" evidence="6">
    <location>
        <begin position="30"/>
        <end position="52"/>
    </location>
</feature>
<keyword evidence="5 6" id="KW-0472">Membrane</keyword>
<keyword evidence="2" id="KW-1003">Cell membrane</keyword>
<sequence>MLPPPKTEFDAETTISPQLGIFTRLLNNQLTTIVIILFLMIFLLGSFTRTFLTANNIFNVLRAFSWIAIASFGQSMVIIGGGIDLSSGSTMAFAGIMTAMMLSYGFGVLVSILIGLGFGVFIGFINGILVSRAKLPPFIATLGMLSILRGFCYGLTSGWPIRDLPRGFLFLGQTDLAFYIWKVPLPALIMVFFVIISYIYLSKTKGGYHIYAVGGNEYAASLAGIDAKRVKYVIYSLSGLFAAVGGILMTSRLGVAAPTAAQGYELDIIAAAVIGGISLNGGEGNVWGALVGAAIMQILRNALVLVGFPAYWQSSAIGAVIISAVMIDQYRKRRI</sequence>
<name>A0A1V5SRJ2_9BACT</name>
<dbReference type="GO" id="GO:0022857">
    <property type="term" value="F:transmembrane transporter activity"/>
    <property type="evidence" value="ECO:0007669"/>
    <property type="project" value="InterPro"/>
</dbReference>
<dbReference type="CDD" id="cd06579">
    <property type="entry name" value="TM_PBP1_transp_AraH_like"/>
    <property type="match status" value="1"/>
</dbReference>
<feature type="transmembrane region" description="Helical" evidence="6">
    <location>
        <begin position="64"/>
        <end position="83"/>
    </location>
</feature>
<dbReference type="PANTHER" id="PTHR32196:SF72">
    <property type="entry name" value="RIBOSE IMPORT PERMEASE PROTEIN RBSC"/>
    <property type="match status" value="1"/>
</dbReference>
<proteinExistence type="predicted"/>
<keyword evidence="3 6" id="KW-0812">Transmembrane</keyword>
<dbReference type="GO" id="GO:0005886">
    <property type="term" value="C:plasma membrane"/>
    <property type="evidence" value="ECO:0007669"/>
    <property type="project" value="UniProtKB-SubCell"/>
</dbReference>
<evidence type="ECO:0000313" key="7">
    <source>
        <dbReference type="EMBL" id="OQA57127.1"/>
    </source>
</evidence>
<gene>
    <name evidence="7" type="primary">rbsC_17</name>
    <name evidence="7" type="ORF">BWY41_01364</name>
</gene>
<evidence type="ECO:0000256" key="5">
    <source>
        <dbReference type="ARBA" id="ARBA00023136"/>
    </source>
</evidence>
<dbReference type="AlphaFoldDB" id="A0A1V5SRJ2"/>
<dbReference type="EMBL" id="MWBQ01000097">
    <property type="protein sequence ID" value="OQA57127.1"/>
    <property type="molecule type" value="Genomic_DNA"/>
</dbReference>
<dbReference type="InterPro" id="IPR001851">
    <property type="entry name" value="ABC_transp_permease"/>
</dbReference>
<organism evidence="7">
    <name type="scientific">Candidatus Atribacter allofermentans</name>
    <dbReference type="NCBI Taxonomy" id="1852833"/>
    <lineage>
        <taxon>Bacteria</taxon>
        <taxon>Pseudomonadati</taxon>
        <taxon>Atribacterota</taxon>
        <taxon>Atribacteria</taxon>
        <taxon>Atribacterales</taxon>
        <taxon>Atribacteraceae</taxon>
        <taxon>Atribacter</taxon>
    </lineage>
</organism>
<evidence type="ECO:0000256" key="2">
    <source>
        <dbReference type="ARBA" id="ARBA00022475"/>
    </source>
</evidence>
<dbReference type="PANTHER" id="PTHR32196">
    <property type="entry name" value="ABC TRANSPORTER PERMEASE PROTEIN YPHD-RELATED-RELATED"/>
    <property type="match status" value="1"/>
</dbReference>
<evidence type="ECO:0000256" key="3">
    <source>
        <dbReference type="ARBA" id="ARBA00022692"/>
    </source>
</evidence>
<comment type="subcellular location">
    <subcellularLocation>
        <location evidence="1">Cell membrane</location>
        <topology evidence="1">Multi-pass membrane protein</topology>
    </subcellularLocation>
</comment>
<feature type="transmembrane region" description="Helical" evidence="6">
    <location>
        <begin position="137"/>
        <end position="156"/>
    </location>
</feature>
<comment type="caution">
    <text evidence="7">The sequence shown here is derived from an EMBL/GenBank/DDBJ whole genome shotgun (WGS) entry which is preliminary data.</text>
</comment>
<dbReference type="Proteomes" id="UP000485569">
    <property type="component" value="Unassembled WGS sequence"/>
</dbReference>
<feature type="transmembrane region" description="Helical" evidence="6">
    <location>
        <begin position="310"/>
        <end position="327"/>
    </location>
</feature>
<reference evidence="7" key="1">
    <citation type="submission" date="2017-02" db="EMBL/GenBank/DDBJ databases">
        <title>Delving into the versatile metabolic prowess of the omnipresent phylum Bacteroidetes.</title>
        <authorList>
            <person name="Nobu M.K."/>
            <person name="Mei R."/>
            <person name="Narihiro T."/>
            <person name="Kuroda K."/>
            <person name="Liu W.-T."/>
        </authorList>
    </citation>
    <scope>NUCLEOTIDE SEQUENCE</scope>
    <source>
        <strain evidence="7">ADurb.Bin276</strain>
    </source>
</reference>
<evidence type="ECO:0000256" key="1">
    <source>
        <dbReference type="ARBA" id="ARBA00004651"/>
    </source>
</evidence>
<evidence type="ECO:0000256" key="4">
    <source>
        <dbReference type="ARBA" id="ARBA00022989"/>
    </source>
</evidence>
<evidence type="ECO:0000256" key="6">
    <source>
        <dbReference type="SAM" id="Phobius"/>
    </source>
</evidence>
<dbReference type="Pfam" id="PF02653">
    <property type="entry name" value="BPD_transp_2"/>
    <property type="match status" value="1"/>
</dbReference>